<dbReference type="OrthoDB" id="9796999at2"/>
<organism evidence="1 2">
    <name type="scientific">Sphingobacterium alkalisoli</name>
    <dbReference type="NCBI Taxonomy" id="1874115"/>
    <lineage>
        <taxon>Bacteria</taxon>
        <taxon>Pseudomonadati</taxon>
        <taxon>Bacteroidota</taxon>
        <taxon>Sphingobacteriia</taxon>
        <taxon>Sphingobacteriales</taxon>
        <taxon>Sphingobacteriaceae</taxon>
        <taxon>Sphingobacterium</taxon>
    </lineage>
</organism>
<evidence type="ECO:0000313" key="1">
    <source>
        <dbReference type="EMBL" id="TJY67084.1"/>
    </source>
</evidence>
<keyword evidence="2" id="KW-1185">Reference proteome</keyword>
<dbReference type="Proteomes" id="UP000309872">
    <property type="component" value="Unassembled WGS sequence"/>
</dbReference>
<comment type="caution">
    <text evidence="1">The sequence shown here is derived from an EMBL/GenBank/DDBJ whole genome shotgun (WGS) entry which is preliminary data.</text>
</comment>
<sequence>MEKKEIEIFYPKSLTAWRKWLEKNHVSKQAVWLVFYNKKSALKSITWSEAVNIALCFGWIDSKKVKIDEEKAHQFFSKRKPISTWSKINKEKVRKLIEQGLMTEAGLRSIETAKQNGSWTILDEVEELIIPTDLDVAFADKPNAKDFFLSLSKSVRKIILTWLVFAKTTATRQKRITEIIESAEQNLRPKHLR</sequence>
<evidence type="ECO:0008006" key="3">
    <source>
        <dbReference type="Google" id="ProtNLM"/>
    </source>
</evidence>
<gene>
    <name evidence="1" type="ORF">FAZ19_09335</name>
</gene>
<reference evidence="1 2" key="1">
    <citation type="submission" date="2019-04" db="EMBL/GenBank/DDBJ databases">
        <title>Sphingobacterium olei sp. nov., isolated from oil-contaminated soil.</title>
        <authorList>
            <person name="Liu B."/>
        </authorList>
    </citation>
    <scope>NUCLEOTIDE SEQUENCE [LARGE SCALE GENOMIC DNA]</scope>
    <source>
        <strain evidence="1 2">Y3L14</strain>
    </source>
</reference>
<dbReference type="Pfam" id="PF13376">
    <property type="entry name" value="OmdA"/>
    <property type="match status" value="1"/>
</dbReference>
<dbReference type="RefSeq" id="WP_136820431.1">
    <property type="nucleotide sequence ID" value="NZ_BMJX01000002.1"/>
</dbReference>
<dbReference type="EMBL" id="SUKA01000002">
    <property type="protein sequence ID" value="TJY67084.1"/>
    <property type="molecule type" value="Genomic_DNA"/>
</dbReference>
<dbReference type="AlphaFoldDB" id="A0A4U0H6Z0"/>
<protein>
    <recommendedName>
        <fullName evidence="3">Bacteriocin-protection protein</fullName>
    </recommendedName>
</protein>
<accession>A0A4U0H6Z0</accession>
<proteinExistence type="predicted"/>
<evidence type="ECO:0000313" key="2">
    <source>
        <dbReference type="Proteomes" id="UP000309872"/>
    </source>
</evidence>
<name>A0A4U0H6Z0_9SPHI</name>